<evidence type="ECO:0000313" key="2">
    <source>
        <dbReference type="EMBL" id="OYR19477.1"/>
    </source>
</evidence>
<organism evidence="2 3">
    <name type="scientific">Brucella rhizosphaerae</name>
    <dbReference type="NCBI Taxonomy" id="571254"/>
    <lineage>
        <taxon>Bacteria</taxon>
        <taxon>Pseudomonadati</taxon>
        <taxon>Pseudomonadota</taxon>
        <taxon>Alphaproteobacteria</taxon>
        <taxon>Hyphomicrobiales</taxon>
        <taxon>Brucellaceae</taxon>
        <taxon>Brucella/Ochrobactrum group</taxon>
        <taxon>Brucella</taxon>
    </lineage>
</organism>
<keyword evidence="3" id="KW-1185">Reference proteome</keyword>
<evidence type="ECO:0000256" key="1">
    <source>
        <dbReference type="SAM" id="MobiDB-lite"/>
    </source>
</evidence>
<comment type="caution">
    <text evidence="2">The sequence shown here is derived from an EMBL/GenBank/DDBJ whole genome shotgun (WGS) entry which is preliminary data.</text>
</comment>
<evidence type="ECO:0008006" key="4">
    <source>
        <dbReference type="Google" id="ProtNLM"/>
    </source>
</evidence>
<dbReference type="EMBL" id="NNRK01000003">
    <property type="protein sequence ID" value="OYR19477.1"/>
    <property type="molecule type" value="Genomic_DNA"/>
</dbReference>
<dbReference type="Pfam" id="PF18143">
    <property type="entry name" value="HAD_SAK_2"/>
    <property type="match status" value="1"/>
</dbReference>
<dbReference type="OrthoDB" id="8307832at2"/>
<dbReference type="Proteomes" id="UP000216345">
    <property type="component" value="Unassembled WGS sequence"/>
</dbReference>
<accession>A0A256FXA1</accession>
<protein>
    <recommendedName>
        <fullName evidence="4">HAD family hydrolase</fullName>
    </recommendedName>
</protein>
<name>A0A256FXA1_9HYPH</name>
<sequence length="202" mass="22889">MVTIENIIFVDIDGVLLTLKDCRSPENAALLRSRPDGFMGQLRFNAEAIRLLVRLADLADARLVLSSNWRRSWGPDSDTLMEKLVSEGLRQDLWHEDWFAPLLGLEPRKIDEIADWLDDHPSSKALVLDDELERRRPPLPAGKAVVLEINAEEGYSRPDHLLACEYFGVEDDMKSSVPPRGLPLRPEPTAPVTRPLRPYSPF</sequence>
<reference evidence="2 3" key="1">
    <citation type="submission" date="2017-07" db="EMBL/GenBank/DDBJ databases">
        <title>Phylogenetic study on the rhizospheric bacterium Ochrobactrum sp. A44.</title>
        <authorList>
            <person name="Krzyzanowska D.M."/>
            <person name="Ossowicki A."/>
            <person name="Rajewska M."/>
            <person name="Maciag T."/>
            <person name="Kaczynski Z."/>
            <person name="Czerwicka M."/>
            <person name="Jafra S."/>
        </authorList>
    </citation>
    <scope>NUCLEOTIDE SEQUENCE [LARGE SCALE GENOMIC DNA]</scope>
    <source>
        <strain evidence="2 3">PR17</strain>
    </source>
</reference>
<dbReference type="AlphaFoldDB" id="A0A256FXA1"/>
<evidence type="ECO:0000313" key="3">
    <source>
        <dbReference type="Proteomes" id="UP000216345"/>
    </source>
</evidence>
<dbReference type="RefSeq" id="WP_094573432.1">
    <property type="nucleotide sequence ID" value="NZ_JBHEEL010000030.1"/>
</dbReference>
<feature type="region of interest" description="Disordered" evidence="1">
    <location>
        <begin position="176"/>
        <end position="202"/>
    </location>
</feature>
<gene>
    <name evidence="2" type="ORF">CEV32_4949</name>
</gene>
<proteinExistence type="predicted"/>